<dbReference type="AlphaFoldDB" id="A0A978VGD7"/>
<dbReference type="PANTHER" id="PTHR45651">
    <property type="entry name" value="CYCLIC NUCLEOTIDE-GATED ION CHANNEL 15-RELATED-RELATED"/>
    <property type="match status" value="1"/>
</dbReference>
<dbReference type="Proteomes" id="UP000813462">
    <property type="component" value="Unassembled WGS sequence"/>
</dbReference>
<gene>
    <name evidence="4" type="ORF">FEM48_Zijuj05G0182800</name>
</gene>
<evidence type="ECO:0000256" key="1">
    <source>
        <dbReference type="ARBA" id="ARBA00023286"/>
    </source>
</evidence>
<evidence type="ECO:0000313" key="5">
    <source>
        <dbReference type="Proteomes" id="UP000813462"/>
    </source>
</evidence>
<accession>A0A978VGD7</accession>
<dbReference type="Gene3D" id="1.10.287.630">
    <property type="entry name" value="Helix hairpin bin"/>
    <property type="match status" value="1"/>
</dbReference>
<evidence type="ECO:0000256" key="2">
    <source>
        <dbReference type="ARBA" id="ARBA00023303"/>
    </source>
</evidence>
<dbReference type="InterPro" id="IPR018490">
    <property type="entry name" value="cNMP-bd_dom_sf"/>
</dbReference>
<sequence>MAAYEKDEMPMLSHNHPRSSDDNVNSPFERFGRTQSVSFAISMNPMESYASEPNLVGAYWPHEKSKISIHTYEWSTKIHNALYGDAKDFDMQDFNLSLETFINRVYASNSFVMRLEMSLRRHDVEQWMSHRRLPEELRRRVPQAEQYIWAATRGVNEEILLENLPEDPQRDIRRHLFMFIKKVRIFSLMDEHILDAICERLRQKTYVEKRWVSKDETQPTSRSAEMSGNFMSARATERNFPKKTRSLSLKEAILSKHLGAAQVSPPPVAKSLGGSLDLKNSMFVSSPCNGPSMTKECLHLREEQMEICEIEAVGVGNSCCTLDLLRSTLSIIPVLQV</sequence>
<evidence type="ECO:0000313" key="4">
    <source>
        <dbReference type="EMBL" id="KAH7529426.1"/>
    </source>
</evidence>
<reference evidence="4" key="1">
    <citation type="journal article" date="2021" name="Front. Plant Sci.">
        <title>Chromosome-Scale Genome Assembly for Chinese Sour Jujube and Insights Into Its Genome Evolution and Domestication Signature.</title>
        <authorList>
            <person name="Shen L.-Y."/>
            <person name="Luo H."/>
            <person name="Wang X.-L."/>
            <person name="Wang X.-M."/>
            <person name="Qiu X.-J."/>
            <person name="Liu H."/>
            <person name="Zhou S.-S."/>
            <person name="Jia K.-H."/>
            <person name="Nie S."/>
            <person name="Bao Y.-T."/>
            <person name="Zhang R.-G."/>
            <person name="Yun Q.-Z."/>
            <person name="Chai Y.-H."/>
            <person name="Lu J.-Y."/>
            <person name="Li Y."/>
            <person name="Zhao S.-W."/>
            <person name="Mao J.-F."/>
            <person name="Jia S.-G."/>
            <person name="Mao Y.-M."/>
        </authorList>
    </citation>
    <scope>NUCLEOTIDE SEQUENCE</scope>
    <source>
        <strain evidence="4">AT0</strain>
        <tissue evidence="4">Leaf</tissue>
    </source>
</reference>
<dbReference type="GO" id="GO:0016020">
    <property type="term" value="C:membrane"/>
    <property type="evidence" value="ECO:0007669"/>
    <property type="project" value="UniProtKB-SubCell"/>
</dbReference>
<organism evidence="4 5">
    <name type="scientific">Ziziphus jujuba var. spinosa</name>
    <dbReference type="NCBI Taxonomy" id="714518"/>
    <lineage>
        <taxon>Eukaryota</taxon>
        <taxon>Viridiplantae</taxon>
        <taxon>Streptophyta</taxon>
        <taxon>Embryophyta</taxon>
        <taxon>Tracheophyta</taxon>
        <taxon>Spermatophyta</taxon>
        <taxon>Magnoliopsida</taxon>
        <taxon>eudicotyledons</taxon>
        <taxon>Gunneridae</taxon>
        <taxon>Pentapetalae</taxon>
        <taxon>rosids</taxon>
        <taxon>fabids</taxon>
        <taxon>Rosales</taxon>
        <taxon>Rhamnaceae</taxon>
        <taxon>Paliureae</taxon>
        <taxon>Ziziphus</taxon>
    </lineage>
</organism>
<proteinExistence type="predicted"/>
<keyword evidence="1" id="KW-0813">Transport</keyword>
<protein>
    <submittedName>
        <fullName evidence="4">Uncharacterized protein</fullName>
    </submittedName>
</protein>
<dbReference type="PANTHER" id="PTHR45651:SF11">
    <property type="entry name" value="CYCLIC NUCLEOTIDE-GATED ION CHANNEL 20, CHLOROPLASTIC-RELATED"/>
    <property type="match status" value="1"/>
</dbReference>
<keyword evidence="2" id="KW-0407">Ion channel</keyword>
<comment type="caution">
    <text evidence="4">The sequence shown here is derived from an EMBL/GenBank/DDBJ whole genome shotgun (WGS) entry which is preliminary data.</text>
</comment>
<dbReference type="EMBL" id="JAEACU010000005">
    <property type="protein sequence ID" value="KAH7529426.1"/>
    <property type="molecule type" value="Genomic_DNA"/>
</dbReference>
<feature type="region of interest" description="Disordered" evidence="3">
    <location>
        <begin position="1"/>
        <end position="25"/>
    </location>
</feature>
<keyword evidence="1" id="KW-1071">Ligand-gated ion channel</keyword>
<dbReference type="SUPFAM" id="SSF51206">
    <property type="entry name" value="cAMP-binding domain-like"/>
    <property type="match status" value="1"/>
</dbReference>
<keyword evidence="1" id="KW-0406">Ion transport</keyword>
<evidence type="ECO:0000256" key="3">
    <source>
        <dbReference type="SAM" id="MobiDB-lite"/>
    </source>
</evidence>
<name>A0A978VGD7_ZIZJJ</name>
<dbReference type="GO" id="GO:0034220">
    <property type="term" value="P:monoatomic ion transmembrane transport"/>
    <property type="evidence" value="ECO:0007669"/>
    <property type="project" value="UniProtKB-KW"/>
</dbReference>